<feature type="region of interest" description="Disordered" evidence="1">
    <location>
        <begin position="30"/>
        <end position="69"/>
    </location>
</feature>
<evidence type="ECO:0000256" key="1">
    <source>
        <dbReference type="SAM" id="MobiDB-lite"/>
    </source>
</evidence>
<evidence type="ECO:0000313" key="2">
    <source>
        <dbReference type="EMBL" id="GGB27283.1"/>
    </source>
</evidence>
<proteinExistence type="predicted"/>
<keyword evidence="3" id="KW-1185">Reference proteome</keyword>
<comment type="caution">
    <text evidence="2">The sequence shown here is derived from an EMBL/GenBank/DDBJ whole genome shotgun (WGS) entry which is preliminary data.</text>
</comment>
<dbReference type="EMBL" id="BMDZ01000003">
    <property type="protein sequence ID" value="GGB27283.1"/>
    <property type="molecule type" value="Genomic_DNA"/>
</dbReference>
<feature type="compositionally biased region" description="Basic and acidic residues" evidence="1">
    <location>
        <begin position="30"/>
        <end position="47"/>
    </location>
</feature>
<feature type="compositionally biased region" description="Basic residues" evidence="1">
    <location>
        <begin position="59"/>
        <end position="69"/>
    </location>
</feature>
<reference evidence="3" key="1">
    <citation type="journal article" date="2019" name="Int. J. Syst. Evol. Microbiol.">
        <title>The Global Catalogue of Microorganisms (GCM) 10K type strain sequencing project: providing services to taxonomists for standard genome sequencing and annotation.</title>
        <authorList>
            <consortium name="The Broad Institute Genomics Platform"/>
            <consortium name="The Broad Institute Genome Sequencing Center for Infectious Disease"/>
            <person name="Wu L."/>
            <person name="Ma J."/>
        </authorList>
    </citation>
    <scope>NUCLEOTIDE SEQUENCE [LARGE SCALE GENOMIC DNA]</scope>
    <source>
        <strain evidence="3">CGMCC 1.10188</strain>
    </source>
</reference>
<gene>
    <name evidence="2" type="ORF">GCM10011505_05690</name>
</gene>
<accession>A0ABQ1I8H7</accession>
<protein>
    <submittedName>
        <fullName evidence="2">Uncharacterized protein</fullName>
    </submittedName>
</protein>
<evidence type="ECO:0000313" key="3">
    <source>
        <dbReference type="Proteomes" id="UP000603352"/>
    </source>
</evidence>
<name>A0ABQ1I8H7_9PROT</name>
<dbReference type="Proteomes" id="UP000603352">
    <property type="component" value="Unassembled WGS sequence"/>
</dbReference>
<organism evidence="2 3">
    <name type="scientific">Tistrella bauzanensis</name>
    <dbReference type="NCBI Taxonomy" id="657419"/>
    <lineage>
        <taxon>Bacteria</taxon>
        <taxon>Pseudomonadati</taxon>
        <taxon>Pseudomonadota</taxon>
        <taxon>Alphaproteobacteria</taxon>
        <taxon>Geminicoccales</taxon>
        <taxon>Geminicoccaceae</taxon>
        <taxon>Tistrella</taxon>
    </lineage>
</organism>
<sequence length="69" mass="7649">MIGLDQRPEWHVVPARDGIERVAALNHDLPRAGRQRDRGRIAPEFDRGGLIATGTAGKDKKRRHKGEAA</sequence>